<dbReference type="RefSeq" id="WP_062277813.1">
    <property type="nucleotide sequence ID" value="NZ_DF968179.1"/>
</dbReference>
<keyword evidence="3 6" id="KW-0479">Metal-binding</keyword>
<comment type="similarity">
    <text evidence="6">Belongs to the UPF0313 family.</text>
</comment>
<dbReference type="SFLD" id="SFLDG01069">
    <property type="entry name" value="UPF0313"/>
    <property type="match status" value="1"/>
</dbReference>
<proteinExistence type="inferred from homology"/>
<dbReference type="PATRIC" id="fig|1678840.3.peg.469"/>
<evidence type="ECO:0000313" key="8">
    <source>
        <dbReference type="EMBL" id="GAP39451.1"/>
    </source>
</evidence>
<dbReference type="PANTHER" id="PTHR32331">
    <property type="entry name" value="UPF0313 PROTEIN YGIQ"/>
    <property type="match status" value="1"/>
</dbReference>
<dbReference type="OrthoDB" id="9803479at2"/>
<keyword evidence="5 6" id="KW-0411">Iron-sulfur</keyword>
<evidence type="ECO:0000256" key="3">
    <source>
        <dbReference type="ARBA" id="ARBA00022723"/>
    </source>
</evidence>
<keyword evidence="9" id="KW-1185">Reference proteome</keyword>
<dbReference type="GO" id="GO:0051539">
    <property type="term" value="F:4 iron, 4 sulfur cluster binding"/>
    <property type="evidence" value="ECO:0007669"/>
    <property type="project" value="UniProtKB-KW"/>
</dbReference>
<dbReference type="Pfam" id="PF08497">
    <property type="entry name" value="Radical_SAM_N"/>
    <property type="match status" value="1"/>
</dbReference>
<keyword evidence="1 6" id="KW-0004">4Fe-4S</keyword>
<evidence type="ECO:0000256" key="6">
    <source>
        <dbReference type="HAMAP-Rule" id="MF_01251"/>
    </source>
</evidence>
<organism evidence="8">
    <name type="scientific">Flexilinea flocculi</name>
    <dbReference type="NCBI Taxonomy" id="1678840"/>
    <lineage>
        <taxon>Bacteria</taxon>
        <taxon>Bacillati</taxon>
        <taxon>Chloroflexota</taxon>
        <taxon>Anaerolineae</taxon>
        <taxon>Anaerolineales</taxon>
        <taxon>Anaerolineaceae</taxon>
        <taxon>Flexilinea</taxon>
    </lineage>
</organism>
<gene>
    <name evidence="8" type="ORF">ATC1_11385</name>
</gene>
<dbReference type="Proteomes" id="UP000053370">
    <property type="component" value="Unassembled WGS sequence"/>
</dbReference>
<dbReference type="GO" id="GO:0005506">
    <property type="term" value="F:iron ion binding"/>
    <property type="evidence" value="ECO:0007669"/>
    <property type="project" value="UniProtKB-UniRule"/>
</dbReference>
<dbReference type="PROSITE" id="PS51918">
    <property type="entry name" value="RADICAL_SAM"/>
    <property type="match status" value="1"/>
</dbReference>
<dbReference type="NCBIfam" id="TIGR03904">
    <property type="entry name" value="SAM_YgiQ"/>
    <property type="match status" value="1"/>
</dbReference>
<dbReference type="HAMAP" id="MF_01251">
    <property type="entry name" value="UPF0313"/>
    <property type="match status" value="1"/>
</dbReference>
<keyword evidence="4 6" id="KW-0408">Iron</keyword>
<evidence type="ECO:0000256" key="5">
    <source>
        <dbReference type="ARBA" id="ARBA00023014"/>
    </source>
</evidence>
<dbReference type="InterPro" id="IPR007197">
    <property type="entry name" value="rSAM"/>
</dbReference>
<dbReference type="AlphaFoldDB" id="A0A0K8P9Y9"/>
<dbReference type="SFLD" id="SFLDG01082">
    <property type="entry name" value="B12-binding_domain_containing"/>
    <property type="match status" value="1"/>
</dbReference>
<feature type="binding site" evidence="6">
    <location>
        <position position="308"/>
    </location>
    <ligand>
        <name>[4Fe-4S] cluster</name>
        <dbReference type="ChEBI" id="CHEBI:49883"/>
        <note>4Fe-4S-S-AdoMet</note>
    </ligand>
</feature>
<feature type="binding site" evidence="6">
    <location>
        <position position="301"/>
    </location>
    <ligand>
        <name>[4Fe-4S] cluster</name>
        <dbReference type="ChEBI" id="CHEBI:49883"/>
        <note>4Fe-4S-S-AdoMet</note>
    </ligand>
</feature>
<dbReference type="InterPro" id="IPR023404">
    <property type="entry name" value="rSAM_horseshoe"/>
</dbReference>
<evidence type="ECO:0000256" key="4">
    <source>
        <dbReference type="ARBA" id="ARBA00023004"/>
    </source>
</evidence>
<protein>
    <submittedName>
        <fullName evidence="8">Uncharacterized radical SAM protein YgiQ</fullName>
    </submittedName>
</protein>
<keyword evidence="2 6" id="KW-0949">S-adenosyl-L-methionine</keyword>
<dbReference type="SFLD" id="SFLDS00029">
    <property type="entry name" value="Radical_SAM"/>
    <property type="match status" value="1"/>
</dbReference>
<evidence type="ECO:0000313" key="9">
    <source>
        <dbReference type="Proteomes" id="UP000053370"/>
    </source>
</evidence>
<dbReference type="InterPro" id="IPR022946">
    <property type="entry name" value="UPF0313"/>
</dbReference>
<dbReference type="PANTHER" id="PTHR32331:SF0">
    <property type="entry name" value="UPF0313 PROTEIN YGIQ"/>
    <property type="match status" value="1"/>
</dbReference>
<evidence type="ECO:0000256" key="1">
    <source>
        <dbReference type="ARBA" id="ARBA00022485"/>
    </source>
</evidence>
<dbReference type="EMBL" id="DF968179">
    <property type="protein sequence ID" value="GAP39451.1"/>
    <property type="molecule type" value="Genomic_DNA"/>
</dbReference>
<name>A0A0K8P9Y9_9CHLR</name>
<dbReference type="STRING" id="1678840.ATC1_11385"/>
<accession>A0A0K8P9Y9</accession>
<feature type="binding site" evidence="6">
    <location>
        <position position="305"/>
    </location>
    <ligand>
        <name>[4Fe-4S] cluster</name>
        <dbReference type="ChEBI" id="CHEBI:49883"/>
        <note>4Fe-4S-S-AdoMet</note>
    </ligand>
</feature>
<evidence type="ECO:0000256" key="2">
    <source>
        <dbReference type="ARBA" id="ARBA00022691"/>
    </source>
</evidence>
<evidence type="ECO:0000259" key="7">
    <source>
        <dbReference type="PROSITE" id="PS51918"/>
    </source>
</evidence>
<reference evidence="8" key="1">
    <citation type="journal article" date="2015" name="Genome Announc.">
        <title>Draft Genome Sequence of Anaerolineae Strain TC1, a Novel Isolate from a Methanogenic Wastewater Treatment System.</title>
        <authorList>
            <person name="Matsuura N."/>
            <person name="Tourlousse D.M."/>
            <person name="Sun L."/>
            <person name="Toyonaga M."/>
            <person name="Kuroda K."/>
            <person name="Ohashi A."/>
            <person name="Cruz R."/>
            <person name="Yamaguchi T."/>
            <person name="Sekiguchi Y."/>
        </authorList>
    </citation>
    <scope>NUCLEOTIDE SEQUENCE [LARGE SCALE GENOMIC DNA]</scope>
    <source>
        <strain evidence="8">TC1</strain>
    </source>
</reference>
<dbReference type="PROSITE" id="PS01278">
    <property type="entry name" value="MTTASE_RADICAL"/>
    <property type="match status" value="1"/>
</dbReference>
<dbReference type="InterPro" id="IPR058240">
    <property type="entry name" value="rSAM_sf"/>
</dbReference>
<dbReference type="InterPro" id="IPR006638">
    <property type="entry name" value="Elp3/MiaA/NifB-like_rSAM"/>
</dbReference>
<dbReference type="Gene3D" id="3.80.30.20">
    <property type="entry name" value="tm_1862 like domain"/>
    <property type="match status" value="1"/>
</dbReference>
<feature type="domain" description="Radical SAM core" evidence="7">
    <location>
        <begin position="287"/>
        <end position="560"/>
    </location>
</feature>
<dbReference type="InterPro" id="IPR013704">
    <property type="entry name" value="UPF0313_N"/>
</dbReference>
<dbReference type="SUPFAM" id="SSF102114">
    <property type="entry name" value="Radical SAM enzymes"/>
    <property type="match status" value="1"/>
</dbReference>
<sequence length="571" mass="64578">MFLPTTKKELETLGWDRLDVILVSGDSYIDSPHIGISVIGHILSNAGYRVGIIAQPDINSPDDITRLGEPGLFWGVSAGAVDSMVANYTASKKPRKQDDYTPGGINNRRPDRAVLVYTNLIRRYYKNTKPIVLGGIEASLRRIAHYDYWSNKIRGSILFDSKADYLLYGMADTSVLQLAEALAKGKDISNIRGLAYKSVAAPENCVLLPSLEEVSNDKLKFIQSYKLFYNNNDPFSGKILAQKHDARFLIQNPPSKILAQQEIDEIYGLPFERRQHPYYEAQGKVKALETIQFSITTHRGCYGECNFCAIAVHEGRIVQWRSETSVLNEIKKIAAMPEFKGYITDLGGPTANMYGYECSKKLRQGVCHNKRCLFPSPCLMLKIDHHPLISLMQKARKIPGVKKIFIGSGIRYDLLQHDPGSGSQYLQDLCEFHISGQLKVAPEHDSPKVLALMGKPGKEALIKFRDDFNRINTRIGKNQFLTYYFIAAHPGCTVKDMMQLKKFVSNELKITPEQVQIFTPTPSTWSTVMYATETDPFTMEHIFVEKDPVNQQKQKNIVLEKELTKQWPKRS</sequence>
<dbReference type="GO" id="GO:0003824">
    <property type="term" value="F:catalytic activity"/>
    <property type="evidence" value="ECO:0007669"/>
    <property type="project" value="InterPro"/>
</dbReference>
<comment type="cofactor">
    <cofactor evidence="6">
        <name>[4Fe-4S] cluster</name>
        <dbReference type="ChEBI" id="CHEBI:49883"/>
    </cofactor>
    <text evidence="6">Binds 1 [4Fe-4S] cluster. The cluster is coordinated with 3 cysteines and an exchangeable S-adenosyl-L-methionine.</text>
</comment>
<dbReference type="SMART" id="SM00729">
    <property type="entry name" value="Elp3"/>
    <property type="match status" value="1"/>
</dbReference>
<dbReference type="InterPro" id="IPR020612">
    <property type="entry name" value="Methylthiotransferase_CS"/>
</dbReference>